<keyword evidence="2" id="KW-1185">Reference proteome</keyword>
<evidence type="ECO:0000313" key="1">
    <source>
        <dbReference type="EMBL" id="KAH7679807.1"/>
    </source>
</evidence>
<dbReference type="Proteomes" id="UP000827976">
    <property type="component" value="Chromosome 6"/>
</dbReference>
<dbReference type="EMBL" id="CM037016">
    <property type="protein sequence ID" value="KAH7679807.1"/>
    <property type="molecule type" value="Genomic_DNA"/>
</dbReference>
<evidence type="ECO:0000313" key="2">
    <source>
        <dbReference type="Proteomes" id="UP000827976"/>
    </source>
</evidence>
<accession>A0ACB7VYM0</accession>
<proteinExistence type="predicted"/>
<organism evidence="1 2">
    <name type="scientific">Dioscorea alata</name>
    <name type="common">Purple yam</name>
    <dbReference type="NCBI Taxonomy" id="55571"/>
    <lineage>
        <taxon>Eukaryota</taxon>
        <taxon>Viridiplantae</taxon>
        <taxon>Streptophyta</taxon>
        <taxon>Embryophyta</taxon>
        <taxon>Tracheophyta</taxon>
        <taxon>Spermatophyta</taxon>
        <taxon>Magnoliopsida</taxon>
        <taxon>Liliopsida</taxon>
        <taxon>Dioscoreales</taxon>
        <taxon>Dioscoreaceae</taxon>
        <taxon>Dioscorea</taxon>
    </lineage>
</organism>
<name>A0ACB7VYM0_DIOAL</name>
<comment type="caution">
    <text evidence="1">The sequence shown here is derived from an EMBL/GenBank/DDBJ whole genome shotgun (WGS) entry which is preliminary data.</text>
</comment>
<reference evidence="2" key="1">
    <citation type="journal article" date="2022" name="Nat. Commun.">
        <title>Chromosome evolution and the genetic basis of agronomically important traits in greater yam.</title>
        <authorList>
            <person name="Bredeson J.V."/>
            <person name="Lyons J.B."/>
            <person name="Oniyinde I.O."/>
            <person name="Okereke N.R."/>
            <person name="Kolade O."/>
            <person name="Nnabue I."/>
            <person name="Nwadili C.O."/>
            <person name="Hribova E."/>
            <person name="Parker M."/>
            <person name="Nwogha J."/>
            <person name="Shu S."/>
            <person name="Carlson J."/>
            <person name="Kariba R."/>
            <person name="Muthemba S."/>
            <person name="Knop K."/>
            <person name="Barton G.J."/>
            <person name="Sherwood A.V."/>
            <person name="Lopez-Montes A."/>
            <person name="Asiedu R."/>
            <person name="Jamnadass R."/>
            <person name="Muchugi A."/>
            <person name="Goodstein D."/>
            <person name="Egesi C.N."/>
            <person name="Featherston J."/>
            <person name="Asfaw A."/>
            <person name="Simpson G.G."/>
            <person name="Dolezel J."/>
            <person name="Hendre P.S."/>
            <person name="Van Deynze A."/>
            <person name="Kumar P.L."/>
            <person name="Obidiegwu J.E."/>
            <person name="Bhattacharjee R."/>
            <person name="Rokhsar D.S."/>
        </authorList>
    </citation>
    <scope>NUCLEOTIDE SEQUENCE [LARGE SCALE GENOMIC DNA]</scope>
    <source>
        <strain evidence="2">cv. TDa95/00328</strain>
    </source>
</reference>
<sequence>MRTRSQSQRKEESESGSLASASKEAVGKLLKRANSRKGSKAKGQQDDDISVEESKFKELPREKDKRDEGNSLGKKSLEGDDVEGSVRLGDVNEFDWEDGDILASESKEAYSHDSEKEITVEFTDSPSTTQRKPSRRATAEEKELAELVHKVHLLCLLSRGRLVDRVCNDLLIQASLLSLVPPSLLNIAEVPRLRASSLGSVVNWFRNNFQIQSHDIDKGSFKSNLAFALDTRGGTAEEVAALSVALFRALNLTARFVSVLDVASLKPDTDVPGCSDTDTPRLDTKICSSAVASSSDDVSHKNLTRGKHHSNDARQSCKKSLPKGSASTTRSEAVIYRDSMANKLCSDKLESHPANFAVRPKRKGDAEFELQLEMALSATAAGVGASNSMSHMDGLSGSSSLPSPPKKLKKTVFPEHESVIHSSSSSAVWSRKLGPPQYWAEVYCSGETLNGRWIHVDAVNGIVDGEGNVEASAAAGRKPIKYVVAFSGGGAKDVTRRYCMHWYKIAPRRVNSRWWDEVLAPLKRLESDATGSIVHTEASDRKEMKSEECLNVVNTTSDITEDSNKVVAAQNSGLANRNTLEDMDLETRALTEPLPTNQQAYKNHHLYVLERWLTKYQVLHPKGPVLGYCSGHPVYPRSCVRTLQTRHKWLREGLQVMANEFPAKVVKHSKKFVKMRTSELEDASFPGEDNNEATMELYGRWQTEPLRLPCAKNGIVPKNERGQVDVWSEKCLPPGTVHLKFPRLVPVARRLEIDFAPAMVGFEFRNGRSVPIFEGIVVCAEFKDAILAAFAEEEERREAEEKRRFESEALSRWFQLLSSIITRQRLQNSYVEFSSPNASDNLHIDEINNKSIDHKKQSMFDDLKSSQNAASIMPIRDHHEHVFLIEDQSFDEESFIRTKRCRCGFSVQVEEL</sequence>
<gene>
    <name evidence="1" type="ORF">IHE45_06G082900</name>
</gene>
<protein>
    <submittedName>
        <fullName evidence="1">Xeroderma pigmentosum group C-complementing protein</fullName>
    </submittedName>
</protein>